<keyword evidence="3 6" id="KW-0479">Metal-binding</keyword>
<protein>
    <submittedName>
        <fullName evidence="8">Cytochrome C552</fullName>
    </submittedName>
</protein>
<feature type="domain" description="Cytochrome c" evidence="7">
    <location>
        <begin position="101"/>
        <end position="288"/>
    </location>
</feature>
<dbReference type="RefSeq" id="WP_102772726.1">
    <property type="nucleotide sequence ID" value="NZ_POQS01000002.1"/>
</dbReference>
<dbReference type="PANTHER" id="PTHR33751">
    <property type="entry name" value="CBB3-TYPE CYTOCHROME C OXIDASE SUBUNIT FIXP"/>
    <property type="match status" value="1"/>
</dbReference>
<keyword evidence="4" id="KW-0249">Electron transport</keyword>
<comment type="caution">
    <text evidence="8">The sequence shown here is derived from an EMBL/GenBank/DDBJ whole genome shotgun (WGS) entry which is preliminary data.</text>
</comment>
<evidence type="ECO:0000256" key="6">
    <source>
        <dbReference type="PROSITE-ProRule" id="PRU00433"/>
    </source>
</evidence>
<dbReference type="GO" id="GO:0046872">
    <property type="term" value="F:metal ion binding"/>
    <property type="evidence" value="ECO:0007669"/>
    <property type="project" value="UniProtKB-KW"/>
</dbReference>
<dbReference type="PROSITE" id="PS51007">
    <property type="entry name" value="CYTC"/>
    <property type="match status" value="1"/>
</dbReference>
<sequence length="292" mass="30056">MGMPLRSYVALGLIAAAPLITLAAAFYQMYGKGGDGLIAPSIVAQPAAPAAAPRAAAAPAAAPGAALPEVAQPRPAAPVPGRSAMDFAAYRPAWEAALQRADVDAGKQLAQAGKAGVQACVACHGQAGVTPLGGAFPNLAGLTQDYLAKQLWDFRDGSRQHPVMSGIAKGLSDEEIAHLARYYGGLPPGAPTAGKDTGGHEAAIRLDTVGDGPRALPACANCHGLQGRGEGALLPRLAGQPAPYFVDQMNAFRSGQRQNDDVGAMRAFAQRLTPEEIGQLSRYYESRSPAQE</sequence>
<evidence type="ECO:0000259" key="7">
    <source>
        <dbReference type="PROSITE" id="PS51007"/>
    </source>
</evidence>
<keyword evidence="9" id="KW-1185">Reference proteome</keyword>
<evidence type="ECO:0000256" key="5">
    <source>
        <dbReference type="ARBA" id="ARBA00023004"/>
    </source>
</evidence>
<reference evidence="8 9" key="1">
    <citation type="submission" date="2018-01" db="EMBL/GenBank/DDBJ databases">
        <title>The draft genome of an aniline degradation strain ANB-1.</title>
        <authorList>
            <person name="Zhang L."/>
            <person name="Jiang J."/>
        </authorList>
    </citation>
    <scope>NUCLEOTIDE SEQUENCE [LARGE SCALE GENOMIC DNA]</scope>
    <source>
        <strain evidence="8 9">ANB-1</strain>
    </source>
</reference>
<dbReference type="PANTHER" id="PTHR33751:SF9">
    <property type="entry name" value="CYTOCHROME C4"/>
    <property type="match status" value="1"/>
</dbReference>
<organism evidence="8 9">
    <name type="scientific">Achromobacter pulmonis</name>
    <dbReference type="NCBI Taxonomy" id="1389932"/>
    <lineage>
        <taxon>Bacteria</taxon>
        <taxon>Pseudomonadati</taxon>
        <taxon>Pseudomonadota</taxon>
        <taxon>Betaproteobacteria</taxon>
        <taxon>Burkholderiales</taxon>
        <taxon>Alcaligenaceae</taxon>
        <taxon>Achromobacter</taxon>
    </lineage>
</organism>
<dbReference type="Pfam" id="PF13442">
    <property type="entry name" value="Cytochrome_CBB3"/>
    <property type="match status" value="1"/>
</dbReference>
<dbReference type="EMBL" id="POQS01000002">
    <property type="protein sequence ID" value="PND34666.1"/>
    <property type="molecule type" value="Genomic_DNA"/>
</dbReference>
<dbReference type="Gene3D" id="1.10.760.10">
    <property type="entry name" value="Cytochrome c-like domain"/>
    <property type="match status" value="2"/>
</dbReference>
<accession>A0A2N8KMJ0</accession>
<evidence type="ECO:0000256" key="3">
    <source>
        <dbReference type="ARBA" id="ARBA00022723"/>
    </source>
</evidence>
<dbReference type="SUPFAM" id="SSF46626">
    <property type="entry name" value="Cytochrome c"/>
    <property type="match status" value="2"/>
</dbReference>
<name>A0A2N8KMJ0_9BURK</name>
<keyword evidence="2 6" id="KW-0349">Heme</keyword>
<keyword evidence="1" id="KW-0813">Transport</keyword>
<dbReference type="GO" id="GO:0009055">
    <property type="term" value="F:electron transfer activity"/>
    <property type="evidence" value="ECO:0007669"/>
    <property type="project" value="InterPro"/>
</dbReference>
<proteinExistence type="predicted"/>
<evidence type="ECO:0000313" key="8">
    <source>
        <dbReference type="EMBL" id="PND34666.1"/>
    </source>
</evidence>
<evidence type="ECO:0000256" key="4">
    <source>
        <dbReference type="ARBA" id="ARBA00022982"/>
    </source>
</evidence>
<dbReference type="Proteomes" id="UP000235994">
    <property type="component" value="Unassembled WGS sequence"/>
</dbReference>
<dbReference type="InterPro" id="IPR036909">
    <property type="entry name" value="Cyt_c-like_dom_sf"/>
</dbReference>
<evidence type="ECO:0000256" key="1">
    <source>
        <dbReference type="ARBA" id="ARBA00022448"/>
    </source>
</evidence>
<evidence type="ECO:0000256" key="2">
    <source>
        <dbReference type="ARBA" id="ARBA00022617"/>
    </source>
</evidence>
<gene>
    <name evidence="8" type="ORF">C1I89_10855</name>
</gene>
<evidence type="ECO:0000313" key="9">
    <source>
        <dbReference type="Proteomes" id="UP000235994"/>
    </source>
</evidence>
<keyword evidence="5 6" id="KW-0408">Iron</keyword>
<dbReference type="AlphaFoldDB" id="A0A2N8KMJ0"/>
<dbReference type="Pfam" id="PF00034">
    <property type="entry name" value="Cytochrom_C"/>
    <property type="match status" value="1"/>
</dbReference>
<dbReference type="GO" id="GO:0020037">
    <property type="term" value="F:heme binding"/>
    <property type="evidence" value="ECO:0007669"/>
    <property type="project" value="InterPro"/>
</dbReference>
<dbReference type="InterPro" id="IPR050597">
    <property type="entry name" value="Cytochrome_c_Oxidase_Subunit"/>
</dbReference>
<dbReference type="InterPro" id="IPR009056">
    <property type="entry name" value="Cyt_c-like_dom"/>
</dbReference>